<dbReference type="GO" id="GO:0046872">
    <property type="term" value="F:metal ion binding"/>
    <property type="evidence" value="ECO:0007669"/>
    <property type="project" value="UniProtKB-KW"/>
</dbReference>
<dbReference type="InterPro" id="IPR029033">
    <property type="entry name" value="His_PPase_superfam"/>
</dbReference>
<feature type="binding site" evidence="9">
    <location>
        <position position="235"/>
    </location>
    <ligand>
        <name>Zn(2+)</name>
        <dbReference type="ChEBI" id="CHEBI:29105"/>
        <note>catalytic</note>
    </ligand>
</feature>
<dbReference type="Proteomes" id="UP000494206">
    <property type="component" value="Unassembled WGS sequence"/>
</dbReference>
<comment type="cofactor">
    <cofactor evidence="9 10">
        <name>Zn(2+)</name>
        <dbReference type="ChEBI" id="CHEBI:29105"/>
    </cofactor>
    <text evidence="9 10">Binds 1 zinc ion per subunit.</text>
</comment>
<dbReference type="GO" id="GO:0007155">
    <property type="term" value="P:cell adhesion"/>
    <property type="evidence" value="ECO:0007669"/>
    <property type="project" value="InterPro"/>
</dbReference>
<feature type="binding site" evidence="9">
    <location>
        <position position="161"/>
    </location>
    <ligand>
        <name>Zn(2+)</name>
        <dbReference type="ChEBI" id="CHEBI:29105"/>
        <note>catalytic</note>
    </ligand>
</feature>
<keyword evidence="7 9" id="KW-0482">Metalloprotease</keyword>
<dbReference type="EMBL" id="CADEPM010000012">
    <property type="protein sequence ID" value="CAB3410983.1"/>
    <property type="molecule type" value="Genomic_DNA"/>
</dbReference>
<comment type="similarity">
    <text evidence="2 10">Belongs to the peptidase M8 family.</text>
</comment>
<gene>
    <name evidence="11" type="ORF">CBOVIS_LOCUS12426</name>
</gene>
<comment type="similarity">
    <text evidence="1">Belongs to the histidine acid phosphatase family.</text>
</comment>
<dbReference type="GO" id="GO:0016791">
    <property type="term" value="F:phosphatase activity"/>
    <property type="evidence" value="ECO:0007669"/>
    <property type="project" value="TreeGrafter"/>
</dbReference>
<proteinExistence type="inferred from homology"/>
<dbReference type="InterPro" id="IPR050645">
    <property type="entry name" value="Histidine_acid_phosphatase"/>
</dbReference>
<dbReference type="Pfam" id="PF00328">
    <property type="entry name" value="His_Phos_2"/>
    <property type="match status" value="1"/>
</dbReference>
<dbReference type="OrthoDB" id="258392at2759"/>
<dbReference type="PANTHER" id="PTHR11567:SF198">
    <property type="entry name" value="HISTIDINE ACID PHOSPHATASE"/>
    <property type="match status" value="1"/>
</dbReference>
<keyword evidence="6 9" id="KW-0862">Zinc</keyword>
<keyword evidence="3 10" id="KW-0645">Protease</keyword>
<dbReference type="Gene3D" id="3.40.50.1240">
    <property type="entry name" value="Phosphoglycerate mutase-like"/>
    <property type="match status" value="1"/>
</dbReference>
<dbReference type="GO" id="GO:0004222">
    <property type="term" value="F:metalloendopeptidase activity"/>
    <property type="evidence" value="ECO:0007669"/>
    <property type="project" value="UniProtKB-UniRule"/>
</dbReference>
<keyword evidence="10" id="KW-0732">Signal</keyword>
<evidence type="ECO:0000313" key="12">
    <source>
        <dbReference type="Proteomes" id="UP000494206"/>
    </source>
</evidence>
<reference evidence="11 12" key="1">
    <citation type="submission" date="2020-04" db="EMBL/GenBank/DDBJ databases">
        <authorList>
            <person name="Laetsch R D."/>
            <person name="Stevens L."/>
            <person name="Kumar S."/>
            <person name="Blaxter L. M."/>
        </authorList>
    </citation>
    <scope>NUCLEOTIDE SEQUENCE [LARGE SCALE GENOMIC DNA]</scope>
</reference>
<evidence type="ECO:0000313" key="11">
    <source>
        <dbReference type="EMBL" id="CAB3410983.1"/>
    </source>
</evidence>
<keyword evidence="4 9" id="KW-0479">Metal-binding</keyword>
<evidence type="ECO:0000256" key="10">
    <source>
        <dbReference type="RuleBase" id="RU366077"/>
    </source>
</evidence>
<keyword evidence="12" id="KW-1185">Reference proteome</keyword>
<dbReference type="SUPFAM" id="SSF53254">
    <property type="entry name" value="Phosphoglycerate mutase-like"/>
    <property type="match status" value="1"/>
</dbReference>
<dbReference type="PANTHER" id="PTHR11567">
    <property type="entry name" value="ACID PHOSPHATASE-RELATED"/>
    <property type="match status" value="1"/>
</dbReference>
<evidence type="ECO:0000256" key="3">
    <source>
        <dbReference type="ARBA" id="ARBA00022670"/>
    </source>
</evidence>
<name>A0A8S1FFY7_9PELO</name>
<dbReference type="SUPFAM" id="SSF55486">
    <property type="entry name" value="Metalloproteases ('zincins'), catalytic domain"/>
    <property type="match status" value="1"/>
</dbReference>
<evidence type="ECO:0000256" key="6">
    <source>
        <dbReference type="ARBA" id="ARBA00022833"/>
    </source>
</evidence>
<evidence type="ECO:0000256" key="8">
    <source>
        <dbReference type="PIRSR" id="PIRSR601577-1"/>
    </source>
</evidence>
<evidence type="ECO:0000256" key="7">
    <source>
        <dbReference type="ARBA" id="ARBA00023049"/>
    </source>
</evidence>
<feature type="chain" id="PRO_5035963298" description="Leishmanolysin-like peptidase" evidence="10">
    <location>
        <begin position="19"/>
        <end position="824"/>
    </location>
</feature>
<dbReference type="AlphaFoldDB" id="A0A8S1FFY7"/>
<dbReference type="EC" id="3.4.24.-" evidence="10"/>
<dbReference type="GO" id="GO:0016020">
    <property type="term" value="C:membrane"/>
    <property type="evidence" value="ECO:0007669"/>
    <property type="project" value="InterPro"/>
</dbReference>
<protein>
    <recommendedName>
        <fullName evidence="10">Leishmanolysin-like peptidase</fullName>
        <ecNumber evidence="10">3.4.24.-</ecNumber>
    </recommendedName>
</protein>
<feature type="signal peptide" evidence="10">
    <location>
        <begin position="1"/>
        <end position="18"/>
    </location>
</feature>
<comment type="caution">
    <text evidence="11">The sequence shown here is derived from an EMBL/GenBank/DDBJ whole genome shotgun (WGS) entry which is preliminary data.</text>
</comment>
<dbReference type="InterPro" id="IPR000560">
    <property type="entry name" value="His_Pase_clade-2"/>
</dbReference>
<dbReference type="Gene3D" id="3.10.170.20">
    <property type="match status" value="1"/>
</dbReference>
<dbReference type="GO" id="GO:0006508">
    <property type="term" value="P:proteolysis"/>
    <property type="evidence" value="ECO:0007669"/>
    <property type="project" value="UniProtKB-KW"/>
</dbReference>
<dbReference type="CDD" id="cd07061">
    <property type="entry name" value="HP_HAP_like"/>
    <property type="match status" value="1"/>
</dbReference>
<feature type="binding site" evidence="9">
    <location>
        <position position="165"/>
    </location>
    <ligand>
        <name>Zn(2+)</name>
        <dbReference type="ChEBI" id="CHEBI:29105"/>
        <note>catalytic</note>
    </ligand>
</feature>
<dbReference type="Pfam" id="PF01457">
    <property type="entry name" value="Peptidase_M8"/>
    <property type="match status" value="1"/>
</dbReference>
<evidence type="ECO:0000256" key="9">
    <source>
        <dbReference type="PIRSR" id="PIRSR601577-2"/>
    </source>
</evidence>
<feature type="active site" evidence="8">
    <location>
        <position position="162"/>
    </location>
</feature>
<evidence type="ECO:0000256" key="2">
    <source>
        <dbReference type="ARBA" id="ARBA00005860"/>
    </source>
</evidence>
<dbReference type="Gene3D" id="3.90.132.10">
    <property type="entry name" value="Leishmanolysin , domain 2"/>
    <property type="match status" value="1"/>
</dbReference>
<evidence type="ECO:0000256" key="5">
    <source>
        <dbReference type="ARBA" id="ARBA00022801"/>
    </source>
</evidence>
<organism evidence="11 12">
    <name type="scientific">Caenorhabditis bovis</name>
    <dbReference type="NCBI Taxonomy" id="2654633"/>
    <lineage>
        <taxon>Eukaryota</taxon>
        <taxon>Metazoa</taxon>
        <taxon>Ecdysozoa</taxon>
        <taxon>Nematoda</taxon>
        <taxon>Chromadorea</taxon>
        <taxon>Rhabditida</taxon>
        <taxon>Rhabditina</taxon>
        <taxon>Rhabditomorpha</taxon>
        <taxon>Rhabditoidea</taxon>
        <taxon>Rhabditidae</taxon>
        <taxon>Peloderinae</taxon>
        <taxon>Caenorhabditis</taxon>
    </lineage>
</organism>
<keyword evidence="5 10" id="KW-0378">Hydrolase</keyword>
<sequence length="824" mass="94988">MFRLVLVIGCWTILKAHANAFEPLNIAIINGYGPLKNEIQSALQDSIKWFKKAIFVSRAKQKLNASRVLEASSQQFSWVYVQTTEIGQNYHIRDSIFENIVKSSNFIIVVEQSLEKCRNDPSLLALAQPFAIDRERPKIGKMQICAKNGQRFPNFFDLFRHELLHALGFGTYWPDRENSRSGENEVYTWRTPYGPLKANRTYMDFASGTALAEARKHFNCETLIGIEADGPKKHHLNEYIFGNELMTPILESGPNFFSEISAGILEETFLGNQRWYLVNRQFLKQEMSNYWYGKGFGCEFLTKSCYEFVESARSFLHTFPICSQNNKKFCVVEGITRRRLSLSHSSCRTVIDPNIDNIRADNGVMAPPNYMFSDRDHRFCPFDEMILLNASLLLLLIGFADAQEQHADPIVIQHERNIPVHKTPPYISRKLQDGDELLLSQVVWRHGDRAPVGTYPTDPYKEEAWHNGWGELTQLGMWQQYALGRLLYKKYINSSRPLLSRQYYPKEVYIRSTDVNRTLVSALSNLAGMFENGEAGSDYPDKTAWPRGWTPIPVHTVAENDDPIGNVFAPCPRADELVNEIYDASTYQRFVAENQEFLDFLSDKTGKKVVMPEVYLINDVHYIETLYNMSQPEWITEEVTEKLRNLSQIGTRFLFGIADPYKPELIRLRGGPLLRTIIDKMNQKLSCLNSSTPECAWMSKLKYHAYSAHDTTVYAFLTTFGDEERVIEGGMPHYTASVAVELWNLKNSGPAVRVLFHSAFHHTYHVITHLAKGCPHNSEFCALKVFEKRSVQFLPKNLAKECESKREKWINRSEYWMKKRKNDY</sequence>
<accession>A0A8S1FFY7</accession>
<dbReference type="InterPro" id="IPR001577">
    <property type="entry name" value="Peptidase_M8"/>
</dbReference>
<evidence type="ECO:0000256" key="1">
    <source>
        <dbReference type="ARBA" id="ARBA00005375"/>
    </source>
</evidence>
<evidence type="ECO:0000256" key="4">
    <source>
        <dbReference type="ARBA" id="ARBA00022723"/>
    </source>
</evidence>